<proteinExistence type="predicted"/>
<keyword evidence="1" id="KW-0472">Membrane</keyword>
<accession>A0A853CQ54</accession>
<dbReference type="Pfam" id="PF01345">
    <property type="entry name" value="DUF11"/>
    <property type="match status" value="1"/>
</dbReference>
<dbReference type="NCBIfam" id="TIGR01451">
    <property type="entry name" value="B_ant_repeat"/>
    <property type="match status" value="1"/>
</dbReference>
<evidence type="ECO:0000259" key="3">
    <source>
        <dbReference type="Pfam" id="PF01345"/>
    </source>
</evidence>
<evidence type="ECO:0000256" key="1">
    <source>
        <dbReference type="SAM" id="Phobius"/>
    </source>
</evidence>
<dbReference type="InterPro" id="IPR047589">
    <property type="entry name" value="DUF11_rpt"/>
</dbReference>
<sequence length="559" mass="58853">MKRIGTRIRTAIALVVTTGVALATLTEAPRAAAAGPGAIAAIDWETRPTLYGGVYSHVRLDVDRIEAAHAGLPLPALRHANGDPVVGMPYYFLGRDPVTGAYLPESVLVCIDILHVDYRVPDGSEYFDLASLVPEETAVRISRTLNAGLQLAAERGLSIATDGSQPLTFRTVEASDIMLAAQITAWYLFARDNVSQPLPHLELSHFSVDKRFASPDGGVETIPDVPLAPLFDELDRLVERFEATPGFSTSPLSFDERLSLSDPDALGGFAVQLDPEASTPGADAYVGVTTTADGGIHLTKKKPFDRPLSLSFRKTFAHGLGGGPLLGTGVRAANDQIKTVLSNLFESAFEIVLEEDFRPVVPPPRDPVILPAVSIAKDDGRTTVVAGERLDYVLVAANASDFAAPDVVVTDTLPEQLDLVSTSIPLSDASEGRSLVWELGDLAAGEVREIVVSATVRHDVAVGDAIVNTASITSEGVCEEDPATESGPCTDDDVDIVVPPLDPPPVDAVVVASAPGGLLARTGDPLLGAYKVGVLALVLLLTSGALAVAQARARRSHRG</sequence>
<reference evidence="4 5" key="1">
    <citation type="submission" date="2020-07" db="EMBL/GenBank/DDBJ databases">
        <title>Sequencing the genomes of 1000 actinobacteria strains.</title>
        <authorList>
            <person name="Klenk H.-P."/>
        </authorList>
    </citation>
    <scope>NUCLEOTIDE SEQUENCE [LARGE SCALE GENOMIC DNA]</scope>
    <source>
        <strain evidence="4 5">DSM 15165</strain>
    </source>
</reference>
<organism evidence="4 5">
    <name type="scientific">Leifsonia shinshuensis</name>
    <dbReference type="NCBI Taxonomy" id="150026"/>
    <lineage>
        <taxon>Bacteria</taxon>
        <taxon>Bacillati</taxon>
        <taxon>Actinomycetota</taxon>
        <taxon>Actinomycetes</taxon>
        <taxon>Micrococcales</taxon>
        <taxon>Microbacteriaceae</taxon>
        <taxon>Leifsonia</taxon>
    </lineage>
</organism>
<feature type="transmembrane region" description="Helical" evidence="1">
    <location>
        <begin position="528"/>
        <end position="549"/>
    </location>
</feature>
<dbReference type="RefSeq" id="WP_179604448.1">
    <property type="nucleotide sequence ID" value="NZ_BAABEH010000001.1"/>
</dbReference>
<keyword evidence="1" id="KW-1133">Transmembrane helix</keyword>
<dbReference type="InterPro" id="IPR001434">
    <property type="entry name" value="OmcB-like_DUF11"/>
</dbReference>
<feature type="chain" id="PRO_5038669416" evidence="2">
    <location>
        <begin position="24"/>
        <end position="559"/>
    </location>
</feature>
<gene>
    <name evidence="4" type="ORF">HNR13_000685</name>
</gene>
<dbReference type="AlphaFoldDB" id="A0A853CQ54"/>
<dbReference type="Proteomes" id="UP000578352">
    <property type="component" value="Unassembled WGS sequence"/>
</dbReference>
<protein>
    <submittedName>
        <fullName evidence="4">Putative repeat protein (TIGR01451 family)</fullName>
    </submittedName>
</protein>
<feature type="signal peptide" evidence="2">
    <location>
        <begin position="1"/>
        <end position="23"/>
    </location>
</feature>
<name>A0A853CQ54_9MICO</name>
<keyword evidence="1" id="KW-0812">Transmembrane</keyword>
<dbReference type="EMBL" id="JACCFL010000001">
    <property type="protein sequence ID" value="NYJ22398.1"/>
    <property type="molecule type" value="Genomic_DNA"/>
</dbReference>
<keyword evidence="2" id="KW-0732">Signal</keyword>
<feature type="domain" description="DUF11" evidence="3">
    <location>
        <begin position="373"/>
        <end position="482"/>
    </location>
</feature>
<evidence type="ECO:0000313" key="5">
    <source>
        <dbReference type="Proteomes" id="UP000578352"/>
    </source>
</evidence>
<evidence type="ECO:0000256" key="2">
    <source>
        <dbReference type="SAM" id="SignalP"/>
    </source>
</evidence>
<evidence type="ECO:0000313" key="4">
    <source>
        <dbReference type="EMBL" id="NYJ22398.1"/>
    </source>
</evidence>
<comment type="caution">
    <text evidence="4">The sequence shown here is derived from an EMBL/GenBank/DDBJ whole genome shotgun (WGS) entry which is preliminary data.</text>
</comment>